<name>A0A6L3V0N9_9BACI</name>
<evidence type="ECO:0000313" key="1">
    <source>
        <dbReference type="EMBL" id="KAB2329055.1"/>
    </source>
</evidence>
<dbReference type="RefSeq" id="WP_151537173.1">
    <property type="nucleotide sequence ID" value="NZ_WBOS01000021.1"/>
</dbReference>
<dbReference type="SUPFAM" id="SSF52833">
    <property type="entry name" value="Thioredoxin-like"/>
    <property type="match status" value="1"/>
</dbReference>
<sequence length="84" mass="9798">MNKPTLVLYTRDRCHLCDNAKTIIMVLKESLDFHNIEVDIDTSDELTEKYGLMIPVVEVDGIEVQYGQIDSITIEEFFKQIQKY</sequence>
<gene>
    <name evidence="1" type="ORF">F7731_23255</name>
</gene>
<accession>A0A6L3V0N9</accession>
<dbReference type="Gene3D" id="3.40.30.10">
    <property type="entry name" value="Glutaredoxin"/>
    <property type="match status" value="1"/>
</dbReference>
<keyword evidence="2" id="KW-1185">Reference proteome</keyword>
<dbReference type="PANTHER" id="PTHR33558:SF1">
    <property type="entry name" value="GLUTAREDOXIN-LIKE PROTEIN C5ORF63 HOMOLOG"/>
    <property type="match status" value="1"/>
</dbReference>
<protein>
    <submittedName>
        <fullName evidence="1">Glutaredoxin family protein</fullName>
    </submittedName>
</protein>
<proteinExistence type="predicted"/>
<dbReference type="Pfam" id="PF05768">
    <property type="entry name" value="Glrx-like"/>
    <property type="match status" value="1"/>
</dbReference>
<dbReference type="InterPro" id="IPR052565">
    <property type="entry name" value="Glutaredoxin-like_YDR286C"/>
</dbReference>
<dbReference type="EMBL" id="WBOS01000021">
    <property type="protein sequence ID" value="KAB2329055.1"/>
    <property type="molecule type" value="Genomic_DNA"/>
</dbReference>
<evidence type="ECO:0000313" key="2">
    <source>
        <dbReference type="Proteomes" id="UP000481030"/>
    </source>
</evidence>
<dbReference type="OrthoDB" id="32865at2"/>
<dbReference type="InterPro" id="IPR008554">
    <property type="entry name" value="Glutaredoxin-like"/>
</dbReference>
<dbReference type="InterPro" id="IPR036249">
    <property type="entry name" value="Thioredoxin-like_sf"/>
</dbReference>
<dbReference type="Proteomes" id="UP000481030">
    <property type="component" value="Unassembled WGS sequence"/>
</dbReference>
<reference evidence="1 2" key="1">
    <citation type="journal article" date="2016" name="Antonie Van Leeuwenhoek">
        <title>Bacillus depressus sp. nov., isolated from soil of a sunflower field.</title>
        <authorList>
            <person name="Wei X."/>
            <person name="Xin D."/>
            <person name="Xin Y."/>
            <person name="Zhang H."/>
            <person name="Wang T."/>
            <person name="Zhang J."/>
        </authorList>
    </citation>
    <scope>NUCLEOTIDE SEQUENCE [LARGE SCALE GENOMIC DNA]</scope>
    <source>
        <strain evidence="1 2">BZ1</strain>
    </source>
</reference>
<dbReference type="AlphaFoldDB" id="A0A6L3V0N9"/>
<dbReference type="PANTHER" id="PTHR33558">
    <property type="entry name" value="GLUTAREDOXIN-LIKE PROTEIN C5ORF63 HOMOLOG"/>
    <property type="match status" value="1"/>
</dbReference>
<organism evidence="1 2">
    <name type="scientific">Cytobacillus depressus</name>
    <dbReference type="NCBI Taxonomy" id="1602942"/>
    <lineage>
        <taxon>Bacteria</taxon>
        <taxon>Bacillati</taxon>
        <taxon>Bacillota</taxon>
        <taxon>Bacilli</taxon>
        <taxon>Bacillales</taxon>
        <taxon>Bacillaceae</taxon>
        <taxon>Cytobacillus</taxon>
    </lineage>
</organism>
<comment type="caution">
    <text evidence="1">The sequence shown here is derived from an EMBL/GenBank/DDBJ whole genome shotgun (WGS) entry which is preliminary data.</text>
</comment>